<dbReference type="Pfam" id="PF00936">
    <property type="entry name" value="BMC"/>
    <property type="match status" value="1"/>
</dbReference>
<evidence type="ECO:0000313" key="5">
    <source>
        <dbReference type="Proteomes" id="UP000244081"/>
    </source>
</evidence>
<keyword evidence="5" id="KW-1185">Reference proteome</keyword>
<comment type="subcellular location">
    <subcellularLocation>
        <location evidence="1">Bacterial microcompartment</location>
    </subcellularLocation>
</comment>
<dbReference type="SMART" id="SM00877">
    <property type="entry name" value="BMC"/>
    <property type="match status" value="1"/>
</dbReference>
<keyword evidence="2" id="KW-1283">Bacterial microcompartment</keyword>
<dbReference type="GO" id="GO:0031469">
    <property type="term" value="C:bacterial microcompartment"/>
    <property type="evidence" value="ECO:0007669"/>
    <property type="project" value="UniProtKB-SubCell"/>
</dbReference>
<name>A0A2T5V5I8_9HYPH</name>
<reference evidence="4 5" key="1">
    <citation type="submission" date="2018-04" db="EMBL/GenBank/DDBJ databases">
        <title>Genomic Encyclopedia of Archaeal and Bacterial Type Strains, Phase II (KMG-II): from individual species to whole genera.</title>
        <authorList>
            <person name="Goeker M."/>
        </authorList>
    </citation>
    <scope>NUCLEOTIDE SEQUENCE [LARGE SCALE GENOMIC DNA]</scope>
    <source>
        <strain evidence="4 5">DSM 23382</strain>
    </source>
</reference>
<protein>
    <submittedName>
        <fullName evidence="4">BMC domain-containing protein</fullName>
    </submittedName>
</protein>
<dbReference type="InterPro" id="IPR037233">
    <property type="entry name" value="CcmK-like_sf"/>
</dbReference>
<comment type="caution">
    <text evidence="4">The sequence shown here is derived from an EMBL/GenBank/DDBJ whole genome shotgun (WGS) entry which is preliminary data.</text>
</comment>
<proteinExistence type="predicted"/>
<evidence type="ECO:0000256" key="2">
    <source>
        <dbReference type="ARBA" id="ARBA00024446"/>
    </source>
</evidence>
<dbReference type="RefSeq" id="WP_245926848.1">
    <property type="nucleotide sequence ID" value="NZ_QAYG01000008.1"/>
</dbReference>
<dbReference type="SUPFAM" id="SSF143414">
    <property type="entry name" value="CcmK-like"/>
    <property type="match status" value="1"/>
</dbReference>
<sequence length="100" mass="10979">MMSIRIINAPHSEVLQMLQRRMPPHGRAYVRDHSIGAVGLVQSNITDLFFFSDVAMKAADVFTVEIYGTCPQHVTSLAVVGELSAVRTAMDAIEALQTSF</sequence>
<dbReference type="InterPro" id="IPR000249">
    <property type="entry name" value="BMC_dom"/>
</dbReference>
<dbReference type="AlphaFoldDB" id="A0A2T5V5I8"/>
<evidence type="ECO:0000259" key="3">
    <source>
        <dbReference type="SMART" id="SM00877"/>
    </source>
</evidence>
<gene>
    <name evidence="4" type="ORF">C8N35_10831</name>
</gene>
<organism evidence="4 5">
    <name type="scientific">Breoghania corrubedonensis</name>
    <dbReference type="NCBI Taxonomy" id="665038"/>
    <lineage>
        <taxon>Bacteria</taxon>
        <taxon>Pseudomonadati</taxon>
        <taxon>Pseudomonadota</taxon>
        <taxon>Alphaproteobacteria</taxon>
        <taxon>Hyphomicrobiales</taxon>
        <taxon>Stappiaceae</taxon>
        <taxon>Breoghania</taxon>
    </lineage>
</organism>
<dbReference type="Gene3D" id="3.30.70.1710">
    <property type="match status" value="1"/>
</dbReference>
<dbReference type="EMBL" id="QAYG01000008">
    <property type="protein sequence ID" value="PTW58996.1"/>
    <property type="molecule type" value="Genomic_DNA"/>
</dbReference>
<feature type="domain" description="Bacterial microcompartment" evidence="3">
    <location>
        <begin position="36"/>
        <end position="100"/>
    </location>
</feature>
<evidence type="ECO:0000256" key="1">
    <source>
        <dbReference type="ARBA" id="ARBA00024322"/>
    </source>
</evidence>
<evidence type="ECO:0000313" key="4">
    <source>
        <dbReference type="EMBL" id="PTW58996.1"/>
    </source>
</evidence>
<dbReference type="Proteomes" id="UP000244081">
    <property type="component" value="Unassembled WGS sequence"/>
</dbReference>
<accession>A0A2T5V5I8</accession>